<dbReference type="Pfam" id="PF13456">
    <property type="entry name" value="RVT_3"/>
    <property type="match status" value="1"/>
</dbReference>
<evidence type="ECO:0000256" key="3">
    <source>
        <dbReference type="ARBA" id="ARBA00022722"/>
    </source>
</evidence>
<dbReference type="InParanoid" id="A0A6I9T8R3"/>
<evidence type="ECO:0000313" key="9">
    <source>
        <dbReference type="RefSeq" id="XP_011078668.1"/>
    </source>
</evidence>
<keyword evidence="4" id="KW-0255">Endonuclease</keyword>
<evidence type="ECO:0000259" key="7">
    <source>
        <dbReference type="PROSITE" id="PS50878"/>
    </source>
</evidence>
<keyword evidence="1" id="KW-0808">Transferase</keyword>
<dbReference type="InterPro" id="IPR036397">
    <property type="entry name" value="RNaseH_sf"/>
</dbReference>
<evidence type="ECO:0000256" key="1">
    <source>
        <dbReference type="ARBA" id="ARBA00022679"/>
    </source>
</evidence>
<dbReference type="OrthoDB" id="6783748at2759"/>
<dbReference type="InterPro" id="IPR012337">
    <property type="entry name" value="RNaseH-like_sf"/>
</dbReference>
<dbReference type="GO" id="GO:0004523">
    <property type="term" value="F:RNA-DNA hybrid ribonuclease activity"/>
    <property type="evidence" value="ECO:0007669"/>
    <property type="project" value="InterPro"/>
</dbReference>
<keyword evidence="5" id="KW-0378">Hydrolase</keyword>
<dbReference type="PROSITE" id="PS50878">
    <property type="entry name" value="RT_POL"/>
    <property type="match status" value="1"/>
</dbReference>
<proteinExistence type="predicted"/>
<dbReference type="Gene3D" id="3.30.420.10">
    <property type="entry name" value="Ribonuclease H-like superfamily/Ribonuclease H"/>
    <property type="match status" value="1"/>
</dbReference>
<evidence type="ECO:0000256" key="6">
    <source>
        <dbReference type="ARBA" id="ARBA00022918"/>
    </source>
</evidence>
<accession>A0A6I9T8R3</accession>
<dbReference type="Pfam" id="PF17917">
    <property type="entry name" value="RT_RNaseH"/>
    <property type="match status" value="1"/>
</dbReference>
<keyword evidence="6" id="KW-0695">RNA-directed DNA polymerase</keyword>
<sequence length="575" mass="65567">MAQPVQQRGRSFGAEKNKIIEQEVAKLMKAGYVSEVQYMEWLSNVVLIPKASRKWRMCTIFTDLKKACPKDLYPLSRIDVMVDSTAGFEMFSMMDAYQGYHQIYMAKEDREKTSFITQAGIYCYNVMPFGLKIAGATYQQFVNRMFDELIGKTMEVYVDDMLVKSKRSQDHLEHLEQTFRIMRSYGIKLNPDKCTFGVSGEKFLGYIVSEHVKVLVRDEEGHQSPVYYVSKMLQGAELRYLEMEKLVLTLVTTARKLRPYFQSHRVVVLTNHPLKYVMSRPEASGRLIKWGVELGQYDIDYQPRTAQKAELLADFVIELSSDPEEQNCKWMLHVDGSSNANNGGAGILIQVPKEVDIEVIASLSFPITNSEAEYEALILGLELVYEAGARDLEVFTESQQVPKAENDKADALSIFGAVMSGIKDYEIVKYLEDGTLPDDPVKAKRVRFRAARFTLLFGQLYKRTVDGPLLKCLDGEKAAYVMREIHEGSYGNHSEIGEESQWVVMYDPKSNQNERSFDLTVIEEKRDAAYAKILHHKGLMIKSHDQKIRPRQLQVGDLVLKKVDVSKHVGKLDAS</sequence>
<gene>
    <name evidence="9" type="primary">LOC105162366</name>
</gene>
<name>A0A6I9T8R3_SESIN</name>
<keyword evidence="8" id="KW-1185">Reference proteome</keyword>
<evidence type="ECO:0000256" key="5">
    <source>
        <dbReference type="ARBA" id="ARBA00022801"/>
    </source>
</evidence>
<dbReference type="InterPro" id="IPR000477">
    <property type="entry name" value="RT_dom"/>
</dbReference>
<dbReference type="GO" id="GO:0003964">
    <property type="term" value="F:RNA-directed DNA polymerase activity"/>
    <property type="evidence" value="ECO:0007669"/>
    <property type="project" value="UniProtKB-KW"/>
</dbReference>
<keyword evidence="2" id="KW-0548">Nucleotidyltransferase</keyword>
<dbReference type="RefSeq" id="XP_011078668.1">
    <property type="nucleotide sequence ID" value="XM_011080366.1"/>
</dbReference>
<dbReference type="CDD" id="cd01647">
    <property type="entry name" value="RT_LTR"/>
    <property type="match status" value="1"/>
</dbReference>
<keyword evidence="3" id="KW-0540">Nuclease</keyword>
<dbReference type="KEGG" id="sind:105162366"/>
<dbReference type="Gene3D" id="3.30.70.270">
    <property type="match status" value="1"/>
</dbReference>
<dbReference type="Proteomes" id="UP000504604">
    <property type="component" value="Linkage group LG5"/>
</dbReference>
<reference evidence="9" key="1">
    <citation type="submission" date="2025-08" db="UniProtKB">
        <authorList>
            <consortium name="RefSeq"/>
        </authorList>
    </citation>
    <scope>IDENTIFICATION</scope>
</reference>
<dbReference type="InterPro" id="IPR002156">
    <property type="entry name" value="RNaseH_domain"/>
</dbReference>
<dbReference type="InterPro" id="IPR043128">
    <property type="entry name" value="Rev_trsase/Diguanyl_cyclase"/>
</dbReference>
<dbReference type="AlphaFoldDB" id="A0A6I9T8R3"/>
<dbReference type="PANTHER" id="PTHR48475">
    <property type="entry name" value="RIBONUCLEASE H"/>
    <property type="match status" value="1"/>
</dbReference>
<dbReference type="Pfam" id="PF00078">
    <property type="entry name" value="RVT_1"/>
    <property type="match status" value="1"/>
</dbReference>
<dbReference type="PANTHER" id="PTHR48475:SF2">
    <property type="entry name" value="RIBONUCLEASE H"/>
    <property type="match status" value="1"/>
</dbReference>
<dbReference type="GeneID" id="105162366"/>
<dbReference type="SUPFAM" id="SSF56672">
    <property type="entry name" value="DNA/RNA polymerases"/>
    <property type="match status" value="1"/>
</dbReference>
<dbReference type="InterPro" id="IPR043502">
    <property type="entry name" value="DNA/RNA_pol_sf"/>
</dbReference>
<organism evidence="8 9">
    <name type="scientific">Sesamum indicum</name>
    <name type="common">Oriental sesame</name>
    <name type="synonym">Sesamum orientale</name>
    <dbReference type="NCBI Taxonomy" id="4182"/>
    <lineage>
        <taxon>Eukaryota</taxon>
        <taxon>Viridiplantae</taxon>
        <taxon>Streptophyta</taxon>
        <taxon>Embryophyta</taxon>
        <taxon>Tracheophyta</taxon>
        <taxon>Spermatophyta</taxon>
        <taxon>Magnoliopsida</taxon>
        <taxon>eudicotyledons</taxon>
        <taxon>Gunneridae</taxon>
        <taxon>Pentapetalae</taxon>
        <taxon>asterids</taxon>
        <taxon>lamiids</taxon>
        <taxon>Lamiales</taxon>
        <taxon>Pedaliaceae</taxon>
        <taxon>Sesamum</taxon>
    </lineage>
</organism>
<protein>
    <submittedName>
        <fullName evidence="9">Uncharacterized protein LOC105162366</fullName>
    </submittedName>
</protein>
<feature type="domain" description="Reverse transcriptase" evidence="7">
    <location>
        <begin position="29"/>
        <end position="208"/>
    </location>
</feature>
<dbReference type="SUPFAM" id="SSF53098">
    <property type="entry name" value="Ribonuclease H-like"/>
    <property type="match status" value="1"/>
</dbReference>
<dbReference type="GO" id="GO:0003676">
    <property type="term" value="F:nucleic acid binding"/>
    <property type="evidence" value="ECO:0007669"/>
    <property type="project" value="InterPro"/>
</dbReference>
<evidence type="ECO:0000256" key="2">
    <source>
        <dbReference type="ARBA" id="ARBA00022695"/>
    </source>
</evidence>
<evidence type="ECO:0000256" key="4">
    <source>
        <dbReference type="ARBA" id="ARBA00022759"/>
    </source>
</evidence>
<evidence type="ECO:0000313" key="8">
    <source>
        <dbReference type="Proteomes" id="UP000504604"/>
    </source>
</evidence>
<dbReference type="Gene3D" id="3.10.10.10">
    <property type="entry name" value="HIV Type 1 Reverse Transcriptase, subunit A, domain 1"/>
    <property type="match status" value="1"/>
</dbReference>
<dbReference type="InterPro" id="IPR041373">
    <property type="entry name" value="RT_RNaseH"/>
</dbReference>